<dbReference type="GO" id="GO:0004176">
    <property type="term" value="F:ATP-dependent peptidase activity"/>
    <property type="evidence" value="ECO:0007669"/>
    <property type="project" value="InterPro"/>
</dbReference>
<proteinExistence type="predicted"/>
<reference evidence="1" key="1">
    <citation type="submission" date="2024-08" db="EMBL/GenBank/DDBJ databases">
        <authorList>
            <person name="Chaddad Z."/>
            <person name="Lamrabet M."/>
            <person name="Bouhnik O."/>
            <person name="Alami S."/>
            <person name="Wipf D."/>
            <person name="Courty P.E."/>
            <person name="Missbah El Idrissi M."/>
        </authorList>
    </citation>
    <scope>NUCLEOTIDE SEQUENCE</scope>
    <source>
        <strain evidence="1">LLZ17</strain>
    </source>
</reference>
<dbReference type="GO" id="GO:0004222">
    <property type="term" value="F:metalloendopeptidase activity"/>
    <property type="evidence" value="ECO:0007669"/>
    <property type="project" value="InterPro"/>
</dbReference>
<name>A0AB39XDJ7_9BRAD</name>
<organism evidence="1">
    <name type="scientific">Bradyrhizobium sp. LLZ17</name>
    <dbReference type="NCBI Taxonomy" id="3239388"/>
    <lineage>
        <taxon>Bacteria</taxon>
        <taxon>Pseudomonadati</taxon>
        <taxon>Pseudomonadota</taxon>
        <taxon>Alphaproteobacteria</taxon>
        <taxon>Hyphomicrobiales</taxon>
        <taxon>Nitrobacteraceae</taxon>
        <taxon>Bradyrhizobium</taxon>
    </lineage>
</organism>
<accession>A0AB39XDJ7</accession>
<dbReference type="GO" id="GO:0005524">
    <property type="term" value="F:ATP binding"/>
    <property type="evidence" value="ECO:0007669"/>
    <property type="project" value="InterPro"/>
</dbReference>
<dbReference type="AlphaFoldDB" id="A0AB39XDJ7"/>
<dbReference type="GO" id="GO:0006508">
    <property type="term" value="P:proteolysis"/>
    <property type="evidence" value="ECO:0007669"/>
    <property type="project" value="InterPro"/>
</dbReference>
<sequence>MTRSVQFRYDTLTPLQDIALHEAAHAVIGWRCGLPIDYVTIVPEPGEYDGIVWWQCRMRAPVSFPIGQDLNPFAPWTREYWGAQLYMAAAPHGLPFHAFGTSTCLSDSDWEVIEKARQHVPIDEDKLFCNMDRLVQTELETIFVVARSLMRHKQLTGHQVGRIIGRVDRDSVAPHRTYHALRGNDSG</sequence>
<gene>
    <name evidence="1" type="ORF">AB8Z38_22905</name>
</gene>
<evidence type="ECO:0008006" key="2">
    <source>
        <dbReference type="Google" id="ProtNLM"/>
    </source>
</evidence>
<dbReference type="Gene3D" id="1.20.58.760">
    <property type="entry name" value="Peptidase M41"/>
    <property type="match status" value="1"/>
</dbReference>
<dbReference type="RefSeq" id="WP_369720054.1">
    <property type="nucleotide sequence ID" value="NZ_CP165734.1"/>
</dbReference>
<protein>
    <recommendedName>
        <fullName evidence="2">Peptidase M41 domain-containing protein</fullName>
    </recommendedName>
</protein>
<evidence type="ECO:0000313" key="1">
    <source>
        <dbReference type="EMBL" id="XDV55604.1"/>
    </source>
</evidence>
<dbReference type="InterPro" id="IPR037219">
    <property type="entry name" value="Peptidase_M41-like"/>
</dbReference>
<dbReference type="EMBL" id="CP165734">
    <property type="protein sequence ID" value="XDV55604.1"/>
    <property type="molecule type" value="Genomic_DNA"/>
</dbReference>
<dbReference type="SUPFAM" id="SSF140990">
    <property type="entry name" value="FtsH protease domain-like"/>
    <property type="match status" value="1"/>
</dbReference>